<proteinExistence type="predicted"/>
<dbReference type="SUPFAM" id="SSF56112">
    <property type="entry name" value="Protein kinase-like (PK-like)"/>
    <property type="match status" value="2"/>
</dbReference>
<evidence type="ECO:0000313" key="1">
    <source>
        <dbReference type="EMBL" id="SUZ65510.1"/>
    </source>
</evidence>
<dbReference type="Pfam" id="PF06293">
    <property type="entry name" value="Kdo"/>
    <property type="match status" value="1"/>
</dbReference>
<sequence length="480" mass="55661">MKNFTCANLVTMGRHIPTPFYLELGKTDGDRKLKIDSILRVVPGKRLIGVSSWQNSPVVIKLFFQPKWWKRNFLQDVRGINLLLRHHILTPKILHQTTTSDGRGAVLIIDYLQQGVSLGSLFKEAYNEDRRDNITKLALAMIGECHRAGIWQRDIHLHNFMLANDKVYLLDGGDIKAKDEGLSLDTALNNLAIFFAQFPVSRDSRVDEWLGYYREKGLKLTQQATLGFHERIRVARKIRIAKFEKKLFRSTTAHRCVKNSNRFVVYDRTIHSLELEKFIENPDNFINENNLLKAGNTSTVVEITIGGREFILKRYNIKGFWHGLTRVFKVSRASHSWRNSRVLEMLGIATPRPYLILEERLLWQFRRRAFFLMEKVAEPNILERLETDGKLEADIDSLVKAFQELFSTMSEYKISHGDTKATNFIFSDQVLYVLDLDAMRRHRSKSSFIDAANKDMSRFQRNWQGGKLERVFGSITNHIG</sequence>
<name>A0A381PF19_9ZZZZ</name>
<gene>
    <name evidence="1" type="ORF">METZ01_LOCUS18364</name>
</gene>
<evidence type="ECO:0008006" key="2">
    <source>
        <dbReference type="Google" id="ProtNLM"/>
    </source>
</evidence>
<dbReference type="AlphaFoldDB" id="A0A381PF19"/>
<dbReference type="EMBL" id="UINC01000961">
    <property type="protein sequence ID" value="SUZ65510.1"/>
    <property type="molecule type" value="Genomic_DNA"/>
</dbReference>
<organism evidence="1">
    <name type="scientific">marine metagenome</name>
    <dbReference type="NCBI Taxonomy" id="408172"/>
    <lineage>
        <taxon>unclassified sequences</taxon>
        <taxon>metagenomes</taxon>
        <taxon>ecological metagenomes</taxon>
    </lineage>
</organism>
<accession>A0A381PF19</accession>
<dbReference type="InterPro" id="IPR011009">
    <property type="entry name" value="Kinase-like_dom_sf"/>
</dbReference>
<dbReference type="Gene3D" id="1.10.510.10">
    <property type="entry name" value="Transferase(Phosphotransferase) domain 1"/>
    <property type="match status" value="2"/>
</dbReference>
<reference evidence="1" key="1">
    <citation type="submission" date="2018-05" db="EMBL/GenBank/DDBJ databases">
        <authorList>
            <person name="Lanie J.A."/>
            <person name="Ng W.-L."/>
            <person name="Kazmierczak K.M."/>
            <person name="Andrzejewski T.M."/>
            <person name="Davidsen T.M."/>
            <person name="Wayne K.J."/>
            <person name="Tettelin H."/>
            <person name="Glass J.I."/>
            <person name="Rusch D."/>
            <person name="Podicherti R."/>
            <person name="Tsui H.-C.T."/>
            <person name="Winkler M.E."/>
        </authorList>
    </citation>
    <scope>NUCLEOTIDE SEQUENCE</scope>
</reference>
<protein>
    <recommendedName>
        <fullName evidence="2">Protein kinase domain-containing protein</fullName>
    </recommendedName>
</protein>